<evidence type="ECO:0000256" key="2">
    <source>
        <dbReference type="ARBA" id="ARBA00022692"/>
    </source>
</evidence>
<feature type="transmembrane region" description="Helical" evidence="7">
    <location>
        <begin position="66"/>
        <end position="85"/>
    </location>
</feature>
<feature type="transmembrane region" description="Helical" evidence="7">
    <location>
        <begin position="31"/>
        <end position="54"/>
    </location>
</feature>
<feature type="transmembrane region" description="Helical" evidence="7">
    <location>
        <begin position="226"/>
        <end position="246"/>
    </location>
</feature>
<keyword evidence="4 7" id="KW-0472">Membrane</keyword>
<proteinExistence type="inferred from homology"/>
<accession>A0AAN6VJ77</accession>
<dbReference type="InterPro" id="IPR049326">
    <property type="entry name" value="Rhodopsin_dom_fungi"/>
</dbReference>
<comment type="similarity">
    <text evidence="5">Belongs to the SAT4 family.</text>
</comment>
<protein>
    <recommendedName>
        <fullName evidence="8">Rhodopsin domain-containing protein</fullName>
    </recommendedName>
</protein>
<evidence type="ECO:0000313" key="10">
    <source>
        <dbReference type="Proteomes" id="UP001302745"/>
    </source>
</evidence>
<dbReference type="PANTHER" id="PTHR33048">
    <property type="entry name" value="PTH11-LIKE INTEGRAL MEMBRANE PROTEIN (AFU_ORTHOLOGUE AFUA_5G11245)"/>
    <property type="match status" value="1"/>
</dbReference>
<evidence type="ECO:0000256" key="6">
    <source>
        <dbReference type="SAM" id="MobiDB-lite"/>
    </source>
</evidence>
<feature type="transmembrane region" description="Helical" evidence="7">
    <location>
        <begin position="105"/>
        <end position="127"/>
    </location>
</feature>
<dbReference type="EMBL" id="MU856971">
    <property type="protein sequence ID" value="KAK4152538.1"/>
    <property type="molecule type" value="Genomic_DNA"/>
</dbReference>
<feature type="transmembrane region" description="Helical" evidence="7">
    <location>
        <begin position="139"/>
        <end position="160"/>
    </location>
</feature>
<dbReference type="Proteomes" id="UP001302745">
    <property type="component" value="Unassembled WGS sequence"/>
</dbReference>
<dbReference type="AlphaFoldDB" id="A0AAN6VJ77"/>
<feature type="region of interest" description="Disordered" evidence="6">
    <location>
        <begin position="337"/>
        <end position="363"/>
    </location>
</feature>
<dbReference type="InterPro" id="IPR052337">
    <property type="entry name" value="SAT4-like"/>
</dbReference>
<feature type="transmembrane region" description="Helical" evidence="7">
    <location>
        <begin position="258"/>
        <end position="278"/>
    </location>
</feature>
<sequence>MADLSGVDLCALPLSMPPEGQISNFVDPSSLAPIIVAVCAVIVTSALLITAGRLFANWKQLAWSDYLPLTVTLLTAAMTLLELRIARHPWDIRACWVLGDAMKVVLARSLLGITATFLSKVSIFLLFHQIFAIERRMQISIWAGLTATFLVFAASVGYQLHHFTPIPGTTWNELALSGGNPLEGSTAWAVVSSVLNLMLELYVFLLPLPTIATLSWSTRKRLKASAVFSTGLLAVVATVLSFVYRLKMAEEDFVDKTWNAAVVLLCLSAEVHITIIVSSMPGFSKFVRVYVVRKTRASNNPTNNQYDKNRPRTKGERRLELSDSWLFKSNATVEVSADTTPGCSIRPPSKRPSLSGTGLGLCS</sequence>
<evidence type="ECO:0000256" key="4">
    <source>
        <dbReference type="ARBA" id="ARBA00023136"/>
    </source>
</evidence>
<comment type="subcellular location">
    <subcellularLocation>
        <location evidence="1">Membrane</location>
        <topology evidence="1">Multi-pass membrane protein</topology>
    </subcellularLocation>
</comment>
<keyword evidence="10" id="KW-1185">Reference proteome</keyword>
<reference evidence="9" key="2">
    <citation type="submission" date="2023-05" db="EMBL/GenBank/DDBJ databases">
        <authorList>
            <consortium name="Lawrence Berkeley National Laboratory"/>
            <person name="Steindorff A."/>
            <person name="Hensen N."/>
            <person name="Bonometti L."/>
            <person name="Westerberg I."/>
            <person name="Brannstrom I.O."/>
            <person name="Guillou S."/>
            <person name="Cros-Aarteil S."/>
            <person name="Calhoun S."/>
            <person name="Haridas S."/>
            <person name="Kuo A."/>
            <person name="Mondo S."/>
            <person name="Pangilinan J."/>
            <person name="Riley R."/>
            <person name="Labutti K."/>
            <person name="Andreopoulos B."/>
            <person name="Lipzen A."/>
            <person name="Chen C."/>
            <person name="Yanf M."/>
            <person name="Daum C."/>
            <person name="Ng V."/>
            <person name="Clum A."/>
            <person name="Ohm R."/>
            <person name="Martin F."/>
            <person name="Silar P."/>
            <person name="Natvig D."/>
            <person name="Lalanne C."/>
            <person name="Gautier V."/>
            <person name="Ament-Velasquez S.L."/>
            <person name="Kruys A."/>
            <person name="Hutchinson M.I."/>
            <person name="Powell A.J."/>
            <person name="Barry K."/>
            <person name="Miller A.N."/>
            <person name="Grigoriev I.V."/>
            <person name="Debuchy R."/>
            <person name="Gladieux P."/>
            <person name="Thoren M.H."/>
            <person name="Johannesson H."/>
        </authorList>
    </citation>
    <scope>NUCLEOTIDE SEQUENCE</scope>
    <source>
        <strain evidence="9">CBS 538.74</strain>
    </source>
</reference>
<keyword evidence="2 7" id="KW-0812">Transmembrane</keyword>
<name>A0AAN6VJ77_9PEZI</name>
<feature type="domain" description="Rhodopsin" evidence="8">
    <location>
        <begin position="58"/>
        <end position="287"/>
    </location>
</feature>
<evidence type="ECO:0000256" key="7">
    <source>
        <dbReference type="SAM" id="Phobius"/>
    </source>
</evidence>
<gene>
    <name evidence="9" type="ORF">C8A00DRAFT_44434</name>
</gene>
<dbReference type="Pfam" id="PF20684">
    <property type="entry name" value="Fung_rhodopsin"/>
    <property type="match status" value="1"/>
</dbReference>
<keyword evidence="3 7" id="KW-1133">Transmembrane helix</keyword>
<dbReference type="GO" id="GO:0016020">
    <property type="term" value="C:membrane"/>
    <property type="evidence" value="ECO:0007669"/>
    <property type="project" value="UniProtKB-SubCell"/>
</dbReference>
<evidence type="ECO:0000259" key="8">
    <source>
        <dbReference type="Pfam" id="PF20684"/>
    </source>
</evidence>
<dbReference type="PANTHER" id="PTHR33048:SF47">
    <property type="entry name" value="INTEGRAL MEMBRANE PROTEIN-RELATED"/>
    <property type="match status" value="1"/>
</dbReference>
<reference evidence="9" key="1">
    <citation type="journal article" date="2023" name="Mol. Phylogenet. Evol.">
        <title>Genome-scale phylogeny and comparative genomics of the fungal order Sordariales.</title>
        <authorList>
            <person name="Hensen N."/>
            <person name="Bonometti L."/>
            <person name="Westerberg I."/>
            <person name="Brannstrom I.O."/>
            <person name="Guillou S."/>
            <person name="Cros-Aarteil S."/>
            <person name="Calhoun S."/>
            <person name="Haridas S."/>
            <person name="Kuo A."/>
            <person name="Mondo S."/>
            <person name="Pangilinan J."/>
            <person name="Riley R."/>
            <person name="LaButti K."/>
            <person name="Andreopoulos B."/>
            <person name="Lipzen A."/>
            <person name="Chen C."/>
            <person name="Yan M."/>
            <person name="Daum C."/>
            <person name="Ng V."/>
            <person name="Clum A."/>
            <person name="Steindorff A."/>
            <person name="Ohm R.A."/>
            <person name="Martin F."/>
            <person name="Silar P."/>
            <person name="Natvig D.O."/>
            <person name="Lalanne C."/>
            <person name="Gautier V."/>
            <person name="Ament-Velasquez S.L."/>
            <person name="Kruys A."/>
            <person name="Hutchinson M.I."/>
            <person name="Powell A.J."/>
            <person name="Barry K."/>
            <person name="Miller A.N."/>
            <person name="Grigoriev I.V."/>
            <person name="Debuchy R."/>
            <person name="Gladieux P."/>
            <person name="Hiltunen Thoren M."/>
            <person name="Johannesson H."/>
        </authorList>
    </citation>
    <scope>NUCLEOTIDE SEQUENCE</scope>
    <source>
        <strain evidence="9">CBS 538.74</strain>
    </source>
</reference>
<evidence type="ECO:0000256" key="3">
    <source>
        <dbReference type="ARBA" id="ARBA00022989"/>
    </source>
</evidence>
<evidence type="ECO:0000313" key="9">
    <source>
        <dbReference type="EMBL" id="KAK4152538.1"/>
    </source>
</evidence>
<evidence type="ECO:0000256" key="5">
    <source>
        <dbReference type="ARBA" id="ARBA00038359"/>
    </source>
</evidence>
<evidence type="ECO:0000256" key="1">
    <source>
        <dbReference type="ARBA" id="ARBA00004141"/>
    </source>
</evidence>
<comment type="caution">
    <text evidence="9">The sequence shown here is derived from an EMBL/GenBank/DDBJ whole genome shotgun (WGS) entry which is preliminary data.</text>
</comment>
<organism evidence="9 10">
    <name type="scientific">Chaetomidium leptoderma</name>
    <dbReference type="NCBI Taxonomy" id="669021"/>
    <lineage>
        <taxon>Eukaryota</taxon>
        <taxon>Fungi</taxon>
        <taxon>Dikarya</taxon>
        <taxon>Ascomycota</taxon>
        <taxon>Pezizomycotina</taxon>
        <taxon>Sordariomycetes</taxon>
        <taxon>Sordariomycetidae</taxon>
        <taxon>Sordariales</taxon>
        <taxon>Chaetomiaceae</taxon>
        <taxon>Chaetomidium</taxon>
    </lineage>
</organism>